<dbReference type="Pfam" id="PF12900">
    <property type="entry name" value="Pyridox_ox_2"/>
    <property type="match status" value="1"/>
</dbReference>
<dbReference type="OrthoDB" id="444432at2759"/>
<dbReference type="Gene3D" id="2.30.110.10">
    <property type="entry name" value="Electron Transport, Fmn-binding Protein, Chain A"/>
    <property type="match status" value="1"/>
</dbReference>
<keyword evidence="2" id="KW-1185">Reference proteome</keyword>
<reference evidence="1 2" key="1">
    <citation type="journal article" date="2018" name="MBio">
        <title>Comparative Genomics Reveals the Core Gene Toolbox for the Fungus-Insect Symbiosis.</title>
        <authorList>
            <person name="Wang Y."/>
            <person name="Stata M."/>
            <person name="Wang W."/>
            <person name="Stajich J.E."/>
            <person name="White M.M."/>
            <person name="Moncalvo J.M."/>
        </authorList>
    </citation>
    <scope>NUCLEOTIDE SEQUENCE [LARGE SCALE GENOMIC DNA]</scope>
    <source>
        <strain evidence="1 2">SWE-8-4</strain>
    </source>
</reference>
<dbReference type="SUPFAM" id="SSF50475">
    <property type="entry name" value="FMN-binding split barrel"/>
    <property type="match status" value="1"/>
</dbReference>
<proteinExistence type="predicted"/>
<dbReference type="PANTHER" id="PTHR34071">
    <property type="entry name" value="5-NITROIMIDAZOLE ANTIBIOTICS RESISTANCE PROTEIN, NIMA-FAMILY-RELATED PROTEIN-RELATED"/>
    <property type="match status" value="1"/>
</dbReference>
<dbReference type="InterPro" id="IPR012349">
    <property type="entry name" value="Split_barrel_FMN-bd"/>
</dbReference>
<evidence type="ECO:0000313" key="1">
    <source>
        <dbReference type="EMBL" id="PVU94510.1"/>
    </source>
</evidence>
<sequence length="238" mass="26528">MADYTPSSKSINFINRARERGTYDQESVYRVLDQGLVSHVGFHSSKNADEGEAWPFVIPMIYGRIEDTVYLHGYMSGRLIKDLGKPTGPRTCITVTHVDGLVVALSSFHNSNNYRSVCVFGNSRLVTDPEEKLKALKAINNHQFKGQDNWGAAREVNSTELKTTNVIAVKIETASVKQRFGGPSDDKQDLMNEELLSKTWVGVVPIKTVLGAPIPADYNKAPIPEYLQKFLEHSKETV</sequence>
<dbReference type="Proteomes" id="UP000245383">
    <property type="component" value="Unassembled WGS sequence"/>
</dbReference>
<protein>
    <recommendedName>
        <fullName evidence="3">Flavin-nucleotide-binding protein</fullName>
    </recommendedName>
</protein>
<gene>
    <name evidence="1" type="ORF">BB561_002498</name>
</gene>
<name>A0A2T9YQ76_9FUNG</name>
<evidence type="ECO:0008006" key="3">
    <source>
        <dbReference type="Google" id="ProtNLM"/>
    </source>
</evidence>
<accession>A0A2T9YQ76</accession>
<dbReference type="InterPro" id="IPR024747">
    <property type="entry name" value="Pyridox_Oxase-rel"/>
</dbReference>
<dbReference type="EMBL" id="MBFR01000087">
    <property type="protein sequence ID" value="PVU94510.1"/>
    <property type="molecule type" value="Genomic_DNA"/>
</dbReference>
<evidence type="ECO:0000313" key="2">
    <source>
        <dbReference type="Proteomes" id="UP000245383"/>
    </source>
</evidence>
<dbReference type="STRING" id="133385.A0A2T9YQ76"/>
<dbReference type="PANTHER" id="PTHR34071:SF2">
    <property type="entry name" value="FLAVIN-NUCLEOTIDE-BINDING PROTEIN"/>
    <property type="match status" value="1"/>
</dbReference>
<comment type="caution">
    <text evidence="1">The sequence shown here is derived from an EMBL/GenBank/DDBJ whole genome shotgun (WGS) entry which is preliminary data.</text>
</comment>
<organism evidence="1 2">
    <name type="scientific">Smittium simulii</name>
    <dbReference type="NCBI Taxonomy" id="133385"/>
    <lineage>
        <taxon>Eukaryota</taxon>
        <taxon>Fungi</taxon>
        <taxon>Fungi incertae sedis</taxon>
        <taxon>Zoopagomycota</taxon>
        <taxon>Kickxellomycotina</taxon>
        <taxon>Harpellomycetes</taxon>
        <taxon>Harpellales</taxon>
        <taxon>Legeriomycetaceae</taxon>
        <taxon>Smittium</taxon>
    </lineage>
</organism>
<dbReference type="AlphaFoldDB" id="A0A2T9YQ76"/>